<keyword evidence="11" id="KW-1133">Transmembrane helix</keyword>
<organism evidence="13">
    <name type="scientific">Spodoptera frugiperda</name>
    <name type="common">Fall armyworm</name>
    <dbReference type="NCBI Taxonomy" id="7108"/>
    <lineage>
        <taxon>Eukaryota</taxon>
        <taxon>Metazoa</taxon>
        <taxon>Ecdysozoa</taxon>
        <taxon>Arthropoda</taxon>
        <taxon>Hexapoda</taxon>
        <taxon>Insecta</taxon>
        <taxon>Pterygota</taxon>
        <taxon>Neoptera</taxon>
        <taxon>Endopterygota</taxon>
        <taxon>Lepidoptera</taxon>
        <taxon>Glossata</taxon>
        <taxon>Ditrysia</taxon>
        <taxon>Noctuoidea</taxon>
        <taxon>Noctuidae</taxon>
        <taxon>Amphipyrinae</taxon>
        <taxon>Spodoptera</taxon>
    </lineage>
</organism>
<dbReference type="Gene3D" id="1.20.5.170">
    <property type="match status" value="1"/>
</dbReference>
<dbReference type="GO" id="GO:0006606">
    <property type="term" value="P:protein import into nucleus"/>
    <property type="evidence" value="ECO:0007669"/>
    <property type="project" value="TreeGrafter"/>
</dbReference>
<sequence length="864" mass="88812">MWGLYFKSSDCLIFWLLSTVTAGLLAVCIVGTQYFVIEGTNFGKLDATVRKEEGISHRITETAMDFFMAIVLCGYSVTVYLLWKDHYVMWNRWRRANVNVRLLLTPDSHPVPFVPRPSYERNLKGLNMSFNFGSATTTAGITFGTNSPSTGGTGFAFGSGDAAKQGLFGAGNAENKPAFNFSSPSGGGFSFGAAKTTAAAPSVFSTPVTSTAAPAFGASKPISFGGFASPPNQTVGSPGFPQSGATATPTFGTPTTQATTGFGASPGTGFGFGQSATTQPSTTGFGGQAATTGFGSTPATTGFGNQPAAATTGFGFSTPASGFSAPQPQASTAATTTSAAQPTQSFMGGATAGFGQSAFGAKPGSAFSFGGGNAAAPAFGTTPATTTTASSAFGQKPALGFGSISATTAPTSQTTTAPGQTGLSSGISFGQTTAATTAPTFGTATPSFQAGQFGGLTGAQQSTPINFSTPSSQPQTGLSFAPASTAAPTSSLGFATTQSGLTFGGSLTTPATTTATSAPSLKPLLGQALPAAQFPKTTGSLSFTPATTPSSTATTSAASGLGAWSTPLTTTTQPATGLSFGTTATTSAPALSFGTTATTSSLQTGFGLTSTAAKPGLSFGKPTTSVAASSAASTTAPSGIIALGKTTATTTMASLTTATTTTAAAPPQPVTSITFAQLEENINKWTLELEEQEKTFINQATQINAWDRLLIANGEKIVELNDAVQTVKNEQQSLEHELDFVLAQQKELEDLLAPMEKQLSEETMDRLRDPEREHMYSLAENLDTQLRQMSEDLKEVIEHLNETNRSQDSNDPIVQIGRILNAHMSSMQWIDNSIAQISTKLDQLKATHDTLRRDNERSYQLTYN</sequence>
<dbReference type="Pfam" id="PF05064">
    <property type="entry name" value="Nsp1_C"/>
    <property type="match status" value="1"/>
</dbReference>
<evidence type="ECO:0000256" key="1">
    <source>
        <dbReference type="ARBA" id="ARBA00004567"/>
    </source>
</evidence>
<evidence type="ECO:0000256" key="2">
    <source>
        <dbReference type="ARBA" id="ARBA00005911"/>
    </source>
</evidence>
<dbReference type="EMBL" id="ODYU01007096">
    <property type="protein sequence ID" value="SOQ49560.1"/>
    <property type="molecule type" value="Genomic_DNA"/>
</dbReference>
<accession>A0A2H1W918</accession>
<evidence type="ECO:0000256" key="3">
    <source>
        <dbReference type="ARBA" id="ARBA00022448"/>
    </source>
</evidence>
<comment type="subcellular location">
    <subcellularLocation>
        <location evidence="1">Nucleus</location>
        <location evidence="1">Nuclear pore complex</location>
    </subcellularLocation>
</comment>
<feature type="coiled-coil region" evidence="9">
    <location>
        <begin position="779"/>
        <end position="806"/>
    </location>
</feature>
<feature type="coiled-coil region" evidence="9">
    <location>
        <begin position="675"/>
        <end position="751"/>
    </location>
</feature>
<evidence type="ECO:0000256" key="10">
    <source>
        <dbReference type="SAM" id="MobiDB-lite"/>
    </source>
</evidence>
<dbReference type="PANTHER" id="PTHR12084">
    <property type="entry name" value="NUCLEAR PORE GLYCOPROTEIN P62-RELATED"/>
    <property type="match status" value="1"/>
</dbReference>
<keyword evidence="9" id="KW-0175">Coiled coil</keyword>
<reference evidence="13" key="1">
    <citation type="submission" date="2016-07" db="EMBL/GenBank/DDBJ databases">
        <authorList>
            <person name="Bretaudeau A."/>
        </authorList>
    </citation>
    <scope>NUCLEOTIDE SEQUENCE</scope>
    <source>
        <strain evidence="13">Rice</strain>
        <tissue evidence="13">Whole body</tissue>
    </source>
</reference>
<feature type="region of interest" description="Disordered" evidence="10">
    <location>
        <begin position="404"/>
        <end position="484"/>
    </location>
</feature>
<feature type="region of interest" description="Disordered" evidence="10">
    <location>
        <begin position="540"/>
        <end position="559"/>
    </location>
</feature>
<evidence type="ECO:0000256" key="9">
    <source>
        <dbReference type="SAM" id="Coils"/>
    </source>
</evidence>
<dbReference type="PANTHER" id="PTHR12084:SF0">
    <property type="entry name" value="NUCLEAR PORE GLYCOPROTEIN P62"/>
    <property type="match status" value="1"/>
</dbReference>
<proteinExistence type="inferred from homology"/>
<evidence type="ECO:0000256" key="5">
    <source>
        <dbReference type="ARBA" id="ARBA00022927"/>
    </source>
</evidence>
<dbReference type="GO" id="GO:0044613">
    <property type="term" value="C:nuclear pore central transport channel"/>
    <property type="evidence" value="ECO:0007669"/>
    <property type="project" value="TreeGrafter"/>
</dbReference>
<dbReference type="FunFam" id="1.20.5.170:FF:000040">
    <property type="entry name" value="Nuclear pore glycoprotein p62"/>
    <property type="match status" value="1"/>
</dbReference>
<dbReference type="InterPro" id="IPR007758">
    <property type="entry name" value="Nucleoporin_NSP1_C"/>
</dbReference>
<keyword evidence="5" id="KW-0653">Protein transport</keyword>
<dbReference type="GO" id="GO:0017056">
    <property type="term" value="F:structural constituent of nuclear pore"/>
    <property type="evidence" value="ECO:0007669"/>
    <property type="project" value="InterPro"/>
</dbReference>
<feature type="compositionally biased region" description="Low complexity" evidence="10">
    <location>
        <begin position="405"/>
        <end position="422"/>
    </location>
</feature>
<evidence type="ECO:0000256" key="7">
    <source>
        <dbReference type="ARBA" id="ARBA00023132"/>
    </source>
</evidence>
<evidence type="ECO:0000256" key="4">
    <source>
        <dbReference type="ARBA" id="ARBA00022816"/>
    </source>
</evidence>
<keyword evidence="8" id="KW-0539">Nucleus</keyword>
<dbReference type="GO" id="GO:0005543">
    <property type="term" value="F:phospholipid binding"/>
    <property type="evidence" value="ECO:0007669"/>
    <property type="project" value="TreeGrafter"/>
</dbReference>
<dbReference type="OrthoDB" id="273089at2759"/>
<keyword evidence="11" id="KW-0812">Transmembrane</keyword>
<evidence type="ECO:0000313" key="13">
    <source>
        <dbReference type="EMBL" id="SOQ49560.1"/>
    </source>
</evidence>
<dbReference type="GO" id="GO:0006405">
    <property type="term" value="P:RNA export from nucleus"/>
    <property type="evidence" value="ECO:0007669"/>
    <property type="project" value="TreeGrafter"/>
</dbReference>
<feature type="transmembrane region" description="Helical" evidence="11">
    <location>
        <begin position="12"/>
        <end position="36"/>
    </location>
</feature>
<feature type="transmembrane region" description="Helical" evidence="11">
    <location>
        <begin position="66"/>
        <end position="83"/>
    </location>
</feature>
<evidence type="ECO:0000256" key="11">
    <source>
        <dbReference type="SAM" id="Phobius"/>
    </source>
</evidence>
<keyword evidence="6" id="KW-0811">Translocation</keyword>
<dbReference type="InterPro" id="IPR026010">
    <property type="entry name" value="NSP1/NUP62"/>
</dbReference>
<keyword evidence="11" id="KW-0472">Membrane</keyword>
<keyword evidence="7" id="KW-0906">Nuclear pore complex</keyword>
<feature type="compositionally biased region" description="Low complexity" evidence="10">
    <location>
        <begin position="429"/>
        <end position="446"/>
    </location>
</feature>
<feature type="compositionally biased region" description="Polar residues" evidence="10">
    <location>
        <begin position="458"/>
        <end position="478"/>
    </location>
</feature>
<comment type="similarity">
    <text evidence="2">Belongs to the nucleoporin NSP1/NUP62 family.</text>
</comment>
<dbReference type="AlphaFoldDB" id="A0A2H1W918"/>
<gene>
    <name evidence="13" type="ORF">SFRICE_012769</name>
</gene>
<keyword evidence="4" id="KW-0509">mRNA transport</keyword>
<dbReference type="GO" id="GO:0051028">
    <property type="term" value="P:mRNA transport"/>
    <property type="evidence" value="ECO:0007669"/>
    <property type="project" value="UniProtKB-KW"/>
</dbReference>
<protein>
    <submittedName>
        <fullName evidence="13">SFRICE_012769</fullName>
    </submittedName>
</protein>
<evidence type="ECO:0000256" key="8">
    <source>
        <dbReference type="ARBA" id="ARBA00023242"/>
    </source>
</evidence>
<evidence type="ECO:0000256" key="6">
    <source>
        <dbReference type="ARBA" id="ARBA00023010"/>
    </source>
</evidence>
<keyword evidence="3" id="KW-0813">Transport</keyword>
<name>A0A2H1W918_SPOFR</name>
<evidence type="ECO:0000259" key="12">
    <source>
        <dbReference type="Pfam" id="PF05064"/>
    </source>
</evidence>
<feature type="domain" description="Nucleoporin NSP1-like C-terminal" evidence="12">
    <location>
        <begin position="666"/>
        <end position="763"/>
    </location>
</feature>